<name>A0A9W9I9M5_9EURO</name>
<dbReference type="AlphaFoldDB" id="A0A9W9I9M5"/>
<sequence length="818" mass="92603">MYRLASSVNKKVTARKIGPWSIQSCLTQGEETPSKGYVQAHPEIKIPEFQPLILSLVQKLHSGGLKNRPIEHIPYKSVIEAVGGATEFSQIALDAIDPRVLALQKKMVNVKMQVLLDKVRESQSRELNPWPHTHGGFYLDYVTDLRDHDYWRSYVDQTSDLAQRIPQHCRAIRKGKTNALHYYIITKSSAAGFRYDNFIRWDIDDSVSEAFENVLEMTFVRAFQSISPGILEEYFGPCPEGAYAKVGLNIVPPLIQGRELAPTVRRELTKLLETCDDPEINEWPNIRGQQEMQPRTSKSHMTTFLRFTPEQYLGFFYESIERHSGLAGTIRRQNKDKFPYPMGTLGIRLHGGKLIWFADFQKYKLISRTLRVTRQGAVDTEILSACAQDLIEKSNMSVILLCGQMAEDVALLEEDRTRALELRIQGLEYRVWLRTKGYAIDRIFVRSPPPPPPLLKLWSTQGPAAQKIGALFKFVAAITSVKIFPGFFESALTVSLIVRGVDDERAGRVDPLALQISSLDPTLRIWLEKLGFTTDEDVQKLAKACNESVKLGLLVLSKILPRKSRLHSKRIPDSLIRRRGTIAPGTLDQVRLLLKETQRSRFCLPDEEDATTRSLSPDESDLVEESTLIETKTQGSIFLEESGLEGTRDLIPPPEGKKLRECLQKMEKLHTMALGKILQLLNGYYFKGTEINQGGTVLSNSTSSTQLSESMGLPRIPNANANDPGIRFALRVSLRDDYGKEYFHEYPKSFTWQAIIIAIPLVDGLSGDAFEEICLRPRRFVFIDKRHQNVPPDLKPFINGAYRGDDGELVKFGKQKED</sequence>
<accession>A0A9W9I9M5</accession>
<evidence type="ECO:0000313" key="1">
    <source>
        <dbReference type="EMBL" id="KAJ5172979.1"/>
    </source>
</evidence>
<proteinExistence type="predicted"/>
<gene>
    <name evidence="1" type="ORF">N7492_005572</name>
</gene>
<evidence type="ECO:0000313" key="2">
    <source>
        <dbReference type="Proteomes" id="UP001146351"/>
    </source>
</evidence>
<dbReference type="EMBL" id="JAPQKO010000003">
    <property type="protein sequence ID" value="KAJ5172979.1"/>
    <property type="molecule type" value="Genomic_DNA"/>
</dbReference>
<organism evidence="1 2">
    <name type="scientific">Penicillium capsulatum</name>
    <dbReference type="NCBI Taxonomy" id="69766"/>
    <lineage>
        <taxon>Eukaryota</taxon>
        <taxon>Fungi</taxon>
        <taxon>Dikarya</taxon>
        <taxon>Ascomycota</taxon>
        <taxon>Pezizomycotina</taxon>
        <taxon>Eurotiomycetes</taxon>
        <taxon>Eurotiomycetidae</taxon>
        <taxon>Eurotiales</taxon>
        <taxon>Aspergillaceae</taxon>
        <taxon>Penicillium</taxon>
    </lineage>
</organism>
<dbReference type="Proteomes" id="UP001146351">
    <property type="component" value="Unassembled WGS sequence"/>
</dbReference>
<protein>
    <submittedName>
        <fullName evidence="1">Uncharacterized protein</fullName>
    </submittedName>
</protein>
<reference evidence="1" key="2">
    <citation type="journal article" date="2023" name="IMA Fungus">
        <title>Comparative genomic study of the Penicillium genus elucidates a diverse pangenome and 15 lateral gene transfer events.</title>
        <authorList>
            <person name="Petersen C."/>
            <person name="Sorensen T."/>
            <person name="Nielsen M.R."/>
            <person name="Sondergaard T.E."/>
            <person name="Sorensen J.L."/>
            <person name="Fitzpatrick D.A."/>
            <person name="Frisvad J.C."/>
            <person name="Nielsen K.L."/>
        </authorList>
    </citation>
    <scope>NUCLEOTIDE SEQUENCE</scope>
    <source>
        <strain evidence="1">IBT 21917</strain>
    </source>
</reference>
<comment type="caution">
    <text evidence="1">The sequence shown here is derived from an EMBL/GenBank/DDBJ whole genome shotgun (WGS) entry which is preliminary data.</text>
</comment>
<dbReference type="OrthoDB" id="4369670at2759"/>
<reference evidence="1" key="1">
    <citation type="submission" date="2022-11" db="EMBL/GenBank/DDBJ databases">
        <authorList>
            <person name="Petersen C."/>
        </authorList>
    </citation>
    <scope>NUCLEOTIDE SEQUENCE</scope>
    <source>
        <strain evidence="1">IBT 21917</strain>
    </source>
</reference>
<keyword evidence="2" id="KW-1185">Reference proteome</keyword>